<sequence>MFLPLYPPLQKLQLLSCGSSFRSLNMDLFPNLKTLSIGNNHYFEALSMSDGKSLEELTYLHIEHCGSFVSFPNGVLIAPKLIELSVDGAFSEDEGGLPVSLSRLRISYDVLLRMKWNWQTLSHLTILHILGEGFPTSLTSLEIDDCPLVKKKYDPEESGNEEYWANISHIPNVQFETSTADDRGDFTT</sequence>
<name>A0A7J6EZN2_CANSA</name>
<dbReference type="AlphaFoldDB" id="A0A7J6EZN2"/>
<gene>
    <name evidence="1" type="ORF">F8388_000547</name>
</gene>
<reference evidence="1 2" key="1">
    <citation type="journal article" date="2020" name="bioRxiv">
        <title>Sequence and annotation of 42 cannabis genomes reveals extensive copy number variation in cannabinoid synthesis and pathogen resistance genes.</title>
        <authorList>
            <person name="Mckernan K.J."/>
            <person name="Helbert Y."/>
            <person name="Kane L.T."/>
            <person name="Ebling H."/>
            <person name="Zhang L."/>
            <person name="Liu B."/>
            <person name="Eaton Z."/>
            <person name="Mclaughlin S."/>
            <person name="Kingan S."/>
            <person name="Baybayan P."/>
            <person name="Concepcion G."/>
            <person name="Jordan M."/>
            <person name="Riva A."/>
            <person name="Barbazuk W."/>
            <person name="Harkins T."/>
        </authorList>
    </citation>
    <scope>NUCLEOTIDE SEQUENCE [LARGE SCALE GENOMIC DNA]</scope>
    <source>
        <strain evidence="2">cv. Jamaican Lion 4</strain>
        <tissue evidence="1">Leaf</tissue>
    </source>
</reference>
<dbReference type="Proteomes" id="UP000525078">
    <property type="component" value="Unassembled WGS sequence"/>
</dbReference>
<dbReference type="Gene3D" id="3.80.10.10">
    <property type="entry name" value="Ribonuclease Inhibitor"/>
    <property type="match status" value="1"/>
</dbReference>
<comment type="caution">
    <text evidence="1">The sequence shown here is derived from an EMBL/GenBank/DDBJ whole genome shotgun (WGS) entry which is preliminary data.</text>
</comment>
<dbReference type="EMBL" id="JAATIP010000172">
    <property type="protein sequence ID" value="KAF4363882.1"/>
    <property type="molecule type" value="Genomic_DNA"/>
</dbReference>
<protein>
    <submittedName>
        <fullName evidence="1">Uncharacterized protein</fullName>
    </submittedName>
</protein>
<accession>A0A7J6EZN2</accession>
<dbReference type="InterPro" id="IPR032675">
    <property type="entry name" value="LRR_dom_sf"/>
</dbReference>
<proteinExistence type="predicted"/>
<organism evidence="1 2">
    <name type="scientific">Cannabis sativa</name>
    <name type="common">Hemp</name>
    <name type="synonym">Marijuana</name>
    <dbReference type="NCBI Taxonomy" id="3483"/>
    <lineage>
        <taxon>Eukaryota</taxon>
        <taxon>Viridiplantae</taxon>
        <taxon>Streptophyta</taxon>
        <taxon>Embryophyta</taxon>
        <taxon>Tracheophyta</taxon>
        <taxon>Spermatophyta</taxon>
        <taxon>Magnoliopsida</taxon>
        <taxon>eudicotyledons</taxon>
        <taxon>Gunneridae</taxon>
        <taxon>Pentapetalae</taxon>
        <taxon>rosids</taxon>
        <taxon>fabids</taxon>
        <taxon>Rosales</taxon>
        <taxon>Cannabaceae</taxon>
        <taxon>Cannabis</taxon>
    </lineage>
</organism>
<evidence type="ECO:0000313" key="2">
    <source>
        <dbReference type="Proteomes" id="UP000525078"/>
    </source>
</evidence>
<evidence type="ECO:0000313" key="1">
    <source>
        <dbReference type="EMBL" id="KAF4363882.1"/>
    </source>
</evidence>
<dbReference type="SUPFAM" id="SSF52058">
    <property type="entry name" value="L domain-like"/>
    <property type="match status" value="1"/>
</dbReference>